<accession>A0A1U8LZ43</accession>
<name>A0A1U8LZ43_GOSHI</name>
<evidence type="ECO:0000313" key="3">
    <source>
        <dbReference type="RefSeq" id="XP_016719836.1"/>
    </source>
</evidence>
<keyword evidence="2" id="KW-1185">Reference proteome</keyword>
<sequence length="426" mass="49300">MIKRLPRPHNKSLLCNHCTSFKEYMGNFIELESDKDKRSRKRIKDCNELVGELMRMLLDGDDRYRAARKWEEKKEIVVEGMNRLCDPQLLLQRLRNLMQPRIVDNASSSLSIENAFQELDSFLNQSTNPVRNIECADEICKDLPHLISLIVKAFQGEAIVDQTEELISEAKVFSIVAKIVNKVLASFLVMLQDIKNQKLTNPVSIQDLVQMEDEHLIFHFPLTPDCTRGAKIHINLQGYHEVDSLEKGLNVDPVPDLLSLPFFDVEDFLLSDDKIYNDLTEGGGDVRANQDDMKLSTVQGHADVQRIIMNSLAEVYHKIESNPEILELKVITTMEAMVQDIMNKLMKAREMEYEAEEKRFEKKKANVRKDKLKLEKDEADLKEKKLKLDQDEADLKEKKLKLDQDEAELKENQLKLARLQKKPRVE</sequence>
<protein>
    <submittedName>
        <fullName evidence="3">Uncharacterized protein isoform X1</fullName>
    </submittedName>
</protein>
<keyword evidence="1" id="KW-0175">Coiled coil</keyword>
<dbReference type="OrthoDB" id="1001478at2759"/>
<evidence type="ECO:0000256" key="1">
    <source>
        <dbReference type="SAM" id="Coils"/>
    </source>
</evidence>
<dbReference type="Proteomes" id="UP000818029">
    <property type="component" value="Chromosome D03"/>
</dbReference>
<organism evidence="2 3">
    <name type="scientific">Gossypium hirsutum</name>
    <name type="common">Upland cotton</name>
    <name type="synonym">Gossypium mexicanum</name>
    <dbReference type="NCBI Taxonomy" id="3635"/>
    <lineage>
        <taxon>Eukaryota</taxon>
        <taxon>Viridiplantae</taxon>
        <taxon>Streptophyta</taxon>
        <taxon>Embryophyta</taxon>
        <taxon>Tracheophyta</taxon>
        <taxon>Spermatophyta</taxon>
        <taxon>Magnoliopsida</taxon>
        <taxon>eudicotyledons</taxon>
        <taxon>Gunneridae</taxon>
        <taxon>Pentapetalae</taxon>
        <taxon>rosids</taxon>
        <taxon>malvids</taxon>
        <taxon>Malvales</taxon>
        <taxon>Malvaceae</taxon>
        <taxon>Malvoideae</taxon>
        <taxon>Gossypium</taxon>
    </lineage>
</organism>
<reference evidence="2" key="1">
    <citation type="journal article" date="2020" name="Nat. Genet.">
        <title>Genomic diversifications of five Gossypium allopolyploid species and their impact on cotton improvement.</title>
        <authorList>
            <person name="Chen Z.J."/>
            <person name="Sreedasyam A."/>
            <person name="Ando A."/>
            <person name="Song Q."/>
            <person name="De Santiago L.M."/>
            <person name="Hulse-Kemp A.M."/>
            <person name="Ding M."/>
            <person name="Ye W."/>
            <person name="Kirkbride R.C."/>
            <person name="Jenkins J."/>
            <person name="Plott C."/>
            <person name="Lovell J."/>
            <person name="Lin Y.M."/>
            <person name="Vaughn R."/>
            <person name="Liu B."/>
            <person name="Simpson S."/>
            <person name="Scheffler B.E."/>
            <person name="Wen L."/>
            <person name="Saski C.A."/>
            <person name="Grover C.E."/>
            <person name="Hu G."/>
            <person name="Conover J.L."/>
            <person name="Carlson J.W."/>
            <person name="Shu S."/>
            <person name="Boston L.B."/>
            <person name="Williams M."/>
            <person name="Peterson D.G."/>
            <person name="McGee K."/>
            <person name="Jones D.C."/>
            <person name="Wendel J.F."/>
            <person name="Stelly D.M."/>
            <person name="Grimwood J."/>
            <person name="Schmutz J."/>
        </authorList>
    </citation>
    <scope>NUCLEOTIDE SEQUENCE [LARGE SCALE GENOMIC DNA]</scope>
    <source>
        <strain evidence="2">cv. TM-1</strain>
    </source>
</reference>
<evidence type="ECO:0000313" key="2">
    <source>
        <dbReference type="Proteomes" id="UP000818029"/>
    </source>
</evidence>
<gene>
    <name evidence="3" type="primary">LOC107932377</name>
</gene>
<dbReference type="GeneID" id="107932377"/>
<proteinExistence type="predicted"/>
<dbReference type="PaxDb" id="3635-A0A1U8LZ43"/>
<dbReference type="KEGG" id="ghi:107932377"/>
<feature type="coiled-coil region" evidence="1">
    <location>
        <begin position="346"/>
        <end position="422"/>
    </location>
</feature>
<dbReference type="RefSeq" id="XP_016719836.1">
    <property type="nucleotide sequence ID" value="XM_016864347.2"/>
</dbReference>
<dbReference type="AlphaFoldDB" id="A0A1U8LZ43"/>
<reference evidence="3" key="2">
    <citation type="submission" date="2025-08" db="UniProtKB">
        <authorList>
            <consortium name="RefSeq"/>
        </authorList>
    </citation>
    <scope>IDENTIFICATION</scope>
</reference>